<feature type="transmembrane region" description="Helical" evidence="1">
    <location>
        <begin position="65"/>
        <end position="84"/>
    </location>
</feature>
<reference evidence="2 4" key="1">
    <citation type="submission" date="2016-06" db="EMBL/GenBank/DDBJ databases">
        <title>Living apart together: crosstalk between the core and supernumerary genomes in a fungal plant pathogen.</title>
        <authorList>
            <person name="Vanheule A."/>
            <person name="Audenaert K."/>
            <person name="Warris S."/>
            <person name="Van De Geest H."/>
            <person name="Schijlen E."/>
            <person name="Hofte M."/>
            <person name="De Saeger S."/>
            <person name="Haesaert G."/>
            <person name="Waalwijk C."/>
            <person name="Van Der Lee T."/>
        </authorList>
    </citation>
    <scope>NUCLEOTIDE SEQUENCE [LARGE SCALE GENOMIC DNA]</scope>
    <source>
        <strain evidence="2 4">2516</strain>
    </source>
</reference>
<organism evidence="2 4">
    <name type="scientific">Fusarium poae</name>
    <dbReference type="NCBI Taxonomy" id="36050"/>
    <lineage>
        <taxon>Eukaryota</taxon>
        <taxon>Fungi</taxon>
        <taxon>Dikarya</taxon>
        <taxon>Ascomycota</taxon>
        <taxon>Pezizomycotina</taxon>
        <taxon>Sordariomycetes</taxon>
        <taxon>Hypocreomycetidae</taxon>
        <taxon>Hypocreales</taxon>
        <taxon>Nectriaceae</taxon>
        <taxon>Fusarium</taxon>
    </lineage>
</organism>
<dbReference type="EMBL" id="LYXU01000172">
    <property type="protein sequence ID" value="OBS15146.1"/>
    <property type="molecule type" value="Genomic_DNA"/>
</dbReference>
<evidence type="ECO:0000256" key="1">
    <source>
        <dbReference type="SAM" id="Phobius"/>
    </source>
</evidence>
<proteinExistence type="predicted"/>
<keyword evidence="1" id="KW-0472">Membrane</keyword>
<keyword evidence="1" id="KW-0812">Transmembrane</keyword>
<protein>
    <submittedName>
        <fullName evidence="2">Uncharacterized protein</fullName>
    </submittedName>
</protein>
<gene>
    <name evidence="3" type="ORF">FPOA_26647</name>
    <name evidence="2" type="ORF">FPOA_28743</name>
</gene>
<comment type="caution">
    <text evidence="2">The sequence shown here is derived from an EMBL/GenBank/DDBJ whole genome shotgun (WGS) entry which is preliminary data.</text>
</comment>
<keyword evidence="1" id="KW-1133">Transmembrane helix</keyword>
<accession>A0A1B8A3U2</accession>
<evidence type="ECO:0000313" key="4">
    <source>
        <dbReference type="Proteomes" id="UP000091967"/>
    </source>
</evidence>
<sequence length="131" mass="14854">MRRRRTFSIVQDRRVDSSFTPRSNALSHRYYLPPQPASQWCRHTPCTAKRPLALRRRRWDAQYRAYSSSAVAPAVVCFVFRVLLRPLDAAKDEPWAHGGPATLLAINIAFPPYEKALETTVDREGATSSPG</sequence>
<dbReference type="Proteomes" id="UP000091967">
    <property type="component" value="Unassembled WGS sequence"/>
</dbReference>
<dbReference type="EMBL" id="LYXU01000036">
    <property type="protein sequence ID" value="OBS17230.1"/>
    <property type="molecule type" value="Genomic_DNA"/>
</dbReference>
<evidence type="ECO:0000313" key="3">
    <source>
        <dbReference type="EMBL" id="OBS17230.1"/>
    </source>
</evidence>
<name>A0A1B8A3U2_FUSPO</name>
<keyword evidence="4" id="KW-1185">Reference proteome</keyword>
<evidence type="ECO:0000313" key="2">
    <source>
        <dbReference type="EMBL" id="OBS15146.1"/>
    </source>
</evidence>
<dbReference type="AlphaFoldDB" id="A0A1B8A3U2"/>